<dbReference type="Proteomes" id="UP001597215">
    <property type="component" value="Unassembled WGS sequence"/>
</dbReference>
<keyword evidence="6 8" id="KW-0472">Membrane</keyword>
<comment type="caution">
    <text evidence="13">The sequence shown here is derived from an EMBL/GenBank/DDBJ whole genome shotgun (WGS) entry which is preliminary data.</text>
</comment>
<evidence type="ECO:0000256" key="3">
    <source>
        <dbReference type="ARBA" id="ARBA00022452"/>
    </source>
</evidence>
<dbReference type="InterPro" id="IPR036942">
    <property type="entry name" value="Beta-barrel_TonB_sf"/>
</dbReference>
<dbReference type="InterPro" id="IPR000531">
    <property type="entry name" value="Beta-barrel_TonB"/>
</dbReference>
<keyword evidence="2 8" id="KW-0813">Transport</keyword>
<evidence type="ECO:0000256" key="8">
    <source>
        <dbReference type="PROSITE-ProRule" id="PRU01360"/>
    </source>
</evidence>
<sequence length="835" mass="89990">MAKDIGTTGRALKHSASVLSLVSGVFIACAPATAQDTEPQAEDAAGQEIIVTGTRRDGVTAIESARPVDIVSSDTLERQGSSNLNDALKTAVPSLNVQKFVAQDGSAFVRPFSLRGLPPDQTLVLVNNKRRHRSALVQITNQPLAAGAQGADLSTIPSNAIKSIEVLRDGAAAQYGSDAIAGVINFRLKDDRDGLTVSARYGQYYEGDGQDLTLQANAGLPLTADGFFNISGEYVRAKPTSRGAQRPDAQALINAGNTAVPVPAQRWGNVNTESARLFINSEVQASDSATAYLFGNYSWSTGDTEFFYRNPVTRTDIFRSVPLNTTLGGPRFTFATQFPGGFTPIFGTEIKDLSLAGGLKGETGGLSYDFSAVLAQNSIKYRLSNTVNPSLGPNSPTSFNPGKVEQRETQFHADFVYPWEVGFFEPLNIAFGGEFRRETFEITAGDVASYVAGPFARVIDPNTGLPTGLAVGSSGFPGYDPSTAGTFSRSNWAAYLDVEGEIANGLTLGVAGRYEDFSDFGSTFNWKVSGRYELTDWLALRASYSTGFRAPTPGQSNISDVATNIDLVTGGLLLTATRPPTDPVALFYGAQPLDREKSKNIAAGIVFDLPGGWIFTLDYFNIKVDQRIALTSRIPISAADRAAMLARGINPGDVQSVRFFGNFFDSKTEGFDAVFAKTWRFDSGFNLGLTASLNYTSSAVTNIRDARAVDRERRIEIGAFNPKWRGNVSANLEKGPFSALVRGSYYGKWTDAVANAVPTANSFDQTFSSKILVDLELGYDINDTFRLAVGADNVFDVYPDKDRRIGQNNNGIVYPQFSPFGFSGGFWYVRGTAKF</sequence>
<dbReference type="SUPFAM" id="SSF56935">
    <property type="entry name" value="Porins"/>
    <property type="match status" value="1"/>
</dbReference>
<evidence type="ECO:0000259" key="11">
    <source>
        <dbReference type="Pfam" id="PF00593"/>
    </source>
</evidence>
<dbReference type="Gene3D" id="2.170.130.10">
    <property type="entry name" value="TonB-dependent receptor, plug domain"/>
    <property type="match status" value="1"/>
</dbReference>
<feature type="chain" id="PRO_5046047444" evidence="10">
    <location>
        <begin position="35"/>
        <end position="835"/>
    </location>
</feature>
<evidence type="ECO:0000256" key="9">
    <source>
        <dbReference type="RuleBase" id="RU003357"/>
    </source>
</evidence>
<name>A0ABW4MDR1_9SPHN</name>
<evidence type="ECO:0000256" key="2">
    <source>
        <dbReference type="ARBA" id="ARBA00022448"/>
    </source>
</evidence>
<gene>
    <name evidence="13" type="ORF">ACFSAG_10490</name>
</gene>
<keyword evidence="7 8" id="KW-0998">Cell outer membrane</keyword>
<feature type="domain" description="TonB-dependent receptor plug" evidence="12">
    <location>
        <begin position="62"/>
        <end position="183"/>
    </location>
</feature>
<organism evidence="13 14">
    <name type="scientific">Sphingorhabdus buctiana</name>
    <dbReference type="NCBI Taxonomy" id="1508805"/>
    <lineage>
        <taxon>Bacteria</taxon>
        <taxon>Pseudomonadati</taxon>
        <taxon>Pseudomonadota</taxon>
        <taxon>Alphaproteobacteria</taxon>
        <taxon>Sphingomonadales</taxon>
        <taxon>Sphingomonadaceae</taxon>
        <taxon>Sphingorhabdus</taxon>
    </lineage>
</organism>
<evidence type="ECO:0000256" key="10">
    <source>
        <dbReference type="SAM" id="SignalP"/>
    </source>
</evidence>
<dbReference type="PROSITE" id="PS51257">
    <property type="entry name" value="PROKAR_LIPOPROTEIN"/>
    <property type="match status" value="1"/>
</dbReference>
<protein>
    <submittedName>
        <fullName evidence="13">TonB-dependent receptor plug domain-containing protein</fullName>
    </submittedName>
</protein>
<reference evidence="14" key="1">
    <citation type="journal article" date="2019" name="Int. J. Syst. Evol. Microbiol.">
        <title>The Global Catalogue of Microorganisms (GCM) 10K type strain sequencing project: providing services to taxonomists for standard genome sequencing and annotation.</title>
        <authorList>
            <consortium name="The Broad Institute Genomics Platform"/>
            <consortium name="The Broad Institute Genome Sequencing Center for Infectious Disease"/>
            <person name="Wu L."/>
            <person name="Ma J."/>
        </authorList>
    </citation>
    <scope>NUCLEOTIDE SEQUENCE [LARGE SCALE GENOMIC DNA]</scope>
    <source>
        <strain evidence="14">CGMCC 1.12449</strain>
    </source>
</reference>
<dbReference type="RefSeq" id="WP_381514483.1">
    <property type="nucleotide sequence ID" value="NZ_JBHUEL010000009.1"/>
</dbReference>
<comment type="subcellular location">
    <subcellularLocation>
        <location evidence="1 8">Cell outer membrane</location>
        <topology evidence="1 8">Multi-pass membrane protein</topology>
    </subcellularLocation>
</comment>
<proteinExistence type="inferred from homology"/>
<evidence type="ECO:0000256" key="4">
    <source>
        <dbReference type="ARBA" id="ARBA00022692"/>
    </source>
</evidence>
<dbReference type="InterPro" id="IPR037066">
    <property type="entry name" value="Plug_dom_sf"/>
</dbReference>
<evidence type="ECO:0000313" key="13">
    <source>
        <dbReference type="EMBL" id="MFD1767269.1"/>
    </source>
</evidence>
<keyword evidence="10" id="KW-0732">Signal</keyword>
<evidence type="ECO:0000256" key="6">
    <source>
        <dbReference type="ARBA" id="ARBA00023136"/>
    </source>
</evidence>
<dbReference type="PANTHER" id="PTHR47234:SF3">
    <property type="entry name" value="SECRETIN_TONB SHORT N-TERMINAL DOMAIN-CONTAINING PROTEIN"/>
    <property type="match status" value="1"/>
</dbReference>
<dbReference type="InterPro" id="IPR012910">
    <property type="entry name" value="Plug_dom"/>
</dbReference>
<dbReference type="CDD" id="cd01347">
    <property type="entry name" value="ligand_gated_channel"/>
    <property type="match status" value="1"/>
</dbReference>
<accession>A0ABW4MDR1</accession>
<keyword evidence="14" id="KW-1185">Reference proteome</keyword>
<dbReference type="PANTHER" id="PTHR47234">
    <property type="match status" value="1"/>
</dbReference>
<keyword evidence="5 9" id="KW-0798">TonB box</keyword>
<dbReference type="InterPro" id="IPR039426">
    <property type="entry name" value="TonB-dep_rcpt-like"/>
</dbReference>
<comment type="similarity">
    <text evidence="8 9">Belongs to the TonB-dependent receptor family.</text>
</comment>
<evidence type="ECO:0000256" key="7">
    <source>
        <dbReference type="ARBA" id="ARBA00023237"/>
    </source>
</evidence>
<evidence type="ECO:0000313" key="14">
    <source>
        <dbReference type="Proteomes" id="UP001597215"/>
    </source>
</evidence>
<keyword evidence="3 8" id="KW-1134">Transmembrane beta strand</keyword>
<evidence type="ECO:0000256" key="5">
    <source>
        <dbReference type="ARBA" id="ARBA00023077"/>
    </source>
</evidence>
<dbReference type="EMBL" id="JBHUEL010000009">
    <property type="protein sequence ID" value="MFD1767269.1"/>
    <property type="molecule type" value="Genomic_DNA"/>
</dbReference>
<evidence type="ECO:0000256" key="1">
    <source>
        <dbReference type="ARBA" id="ARBA00004571"/>
    </source>
</evidence>
<feature type="domain" description="TonB-dependent receptor-like beta-barrel" evidence="11">
    <location>
        <begin position="292"/>
        <end position="794"/>
    </location>
</feature>
<feature type="signal peptide" evidence="10">
    <location>
        <begin position="1"/>
        <end position="34"/>
    </location>
</feature>
<dbReference type="PROSITE" id="PS52016">
    <property type="entry name" value="TONB_DEPENDENT_REC_3"/>
    <property type="match status" value="1"/>
</dbReference>
<evidence type="ECO:0000259" key="12">
    <source>
        <dbReference type="Pfam" id="PF07715"/>
    </source>
</evidence>
<keyword evidence="4 8" id="KW-0812">Transmembrane</keyword>
<dbReference type="Gene3D" id="2.40.170.20">
    <property type="entry name" value="TonB-dependent receptor, beta-barrel domain"/>
    <property type="match status" value="1"/>
</dbReference>
<keyword evidence="13" id="KW-0675">Receptor</keyword>
<dbReference type="Pfam" id="PF00593">
    <property type="entry name" value="TonB_dep_Rec_b-barrel"/>
    <property type="match status" value="1"/>
</dbReference>
<dbReference type="Pfam" id="PF07715">
    <property type="entry name" value="Plug"/>
    <property type="match status" value="1"/>
</dbReference>